<feature type="domain" description="Flavoprotein" evidence="5">
    <location>
        <begin position="6"/>
        <end position="176"/>
    </location>
</feature>
<feature type="binding site" evidence="3">
    <location>
        <position position="341"/>
    </location>
    <ligand>
        <name>CTP</name>
        <dbReference type="ChEBI" id="CHEBI:37563"/>
    </ligand>
</feature>
<keyword evidence="8" id="KW-1185">Reference proteome</keyword>
<dbReference type="HAMAP" id="MF_02225">
    <property type="entry name" value="CoaBC"/>
    <property type="match status" value="1"/>
</dbReference>
<dbReference type="EC" id="6.3.2.5" evidence="3"/>
<keyword evidence="3 4" id="KW-0436">Ligase</keyword>
<dbReference type="SUPFAM" id="SSF52507">
    <property type="entry name" value="Homo-oligomeric flavin-containing Cys decarboxylases, HFCD"/>
    <property type="match status" value="1"/>
</dbReference>
<evidence type="ECO:0000259" key="5">
    <source>
        <dbReference type="Pfam" id="PF02441"/>
    </source>
</evidence>
<comment type="cofactor">
    <cofactor evidence="3">
        <name>Mg(2+)</name>
        <dbReference type="ChEBI" id="CHEBI:18420"/>
    </cofactor>
</comment>
<evidence type="ECO:0000256" key="3">
    <source>
        <dbReference type="HAMAP-Rule" id="MF_02225"/>
    </source>
</evidence>
<dbReference type="RefSeq" id="WP_377261479.1">
    <property type="nucleotide sequence ID" value="NZ_JBHMAA010000015.1"/>
</dbReference>
<dbReference type="EMBL" id="JBHMAA010000015">
    <property type="protein sequence ID" value="MFB9949886.1"/>
    <property type="molecule type" value="Genomic_DNA"/>
</dbReference>
<proteinExistence type="inferred from homology"/>
<comment type="similarity">
    <text evidence="3 4">In the N-terminal section; belongs to the HFCD (homo-oligomeric flavin containing Cys decarboxylase) superfamily.</text>
</comment>
<keyword evidence="3" id="KW-0479">Metal-binding</keyword>
<dbReference type="Pfam" id="PF04127">
    <property type="entry name" value="DFP"/>
    <property type="match status" value="1"/>
</dbReference>
<dbReference type="InterPro" id="IPR036551">
    <property type="entry name" value="Flavin_trans-like"/>
</dbReference>
<dbReference type="Proteomes" id="UP001589692">
    <property type="component" value="Unassembled WGS sequence"/>
</dbReference>
<reference evidence="7 8" key="1">
    <citation type="submission" date="2024-09" db="EMBL/GenBank/DDBJ databases">
        <authorList>
            <person name="Sun Q."/>
            <person name="Mori K."/>
        </authorList>
    </citation>
    <scope>NUCLEOTIDE SEQUENCE [LARGE SCALE GENOMIC DNA]</scope>
    <source>
        <strain evidence="7 8">TBRC 4938</strain>
    </source>
</reference>
<comment type="caution">
    <text evidence="3">Lacks conserved residue(s) required for the propagation of feature annotation.</text>
</comment>
<dbReference type="GO" id="GO:0004632">
    <property type="term" value="F:phosphopantothenate--cysteine ligase activity"/>
    <property type="evidence" value="ECO:0007669"/>
    <property type="project" value="UniProtKB-EC"/>
</dbReference>
<dbReference type="Gene3D" id="3.40.50.10300">
    <property type="entry name" value="CoaB-like"/>
    <property type="match status" value="1"/>
</dbReference>
<feature type="binding site" evidence="3">
    <location>
        <position position="327"/>
    </location>
    <ligand>
        <name>CTP</name>
        <dbReference type="ChEBI" id="CHEBI:37563"/>
    </ligand>
</feature>
<keyword evidence="3" id="KW-0460">Magnesium</keyword>
<name>A0ABV6AGZ2_9HYPH</name>
<comment type="caution">
    <text evidence="7">The sequence shown here is derived from an EMBL/GenBank/DDBJ whole genome shotgun (WGS) entry which is preliminary data.</text>
</comment>
<comment type="catalytic activity">
    <reaction evidence="3 4">
        <text>N-[(R)-4-phosphopantothenoyl]-L-cysteine + H(+) = (R)-4'-phosphopantetheine + CO2</text>
        <dbReference type="Rhea" id="RHEA:16793"/>
        <dbReference type="ChEBI" id="CHEBI:15378"/>
        <dbReference type="ChEBI" id="CHEBI:16526"/>
        <dbReference type="ChEBI" id="CHEBI:59458"/>
        <dbReference type="ChEBI" id="CHEBI:61723"/>
        <dbReference type="EC" id="4.1.1.36"/>
    </reaction>
</comment>
<dbReference type="Gene3D" id="3.40.50.1950">
    <property type="entry name" value="Flavin prenyltransferase-like"/>
    <property type="match status" value="1"/>
</dbReference>
<comment type="function">
    <text evidence="4">Catalyzes two steps in the biosynthesis of coenzyme A. In the first step cysteine is conjugated to 4'-phosphopantothenate to form 4-phosphopantothenoylcysteine, in the latter compound is decarboxylated to form 4'-phosphopantotheine.</text>
</comment>
<evidence type="ECO:0000313" key="7">
    <source>
        <dbReference type="EMBL" id="MFB9949886.1"/>
    </source>
</evidence>
<keyword evidence="7" id="KW-0012">Acyltransferase</keyword>
<keyword evidence="3 4" id="KW-0288">FMN</keyword>
<keyword evidence="1 3" id="KW-0210">Decarboxylase</keyword>
<keyword evidence="2 3" id="KW-0456">Lyase</keyword>
<dbReference type="GO" id="GO:0004633">
    <property type="term" value="F:phosphopantothenoylcysteine decarboxylase activity"/>
    <property type="evidence" value="ECO:0007669"/>
    <property type="project" value="UniProtKB-EC"/>
</dbReference>
<feature type="region of interest" description="Phosphopantothenate--cysteine ligase" evidence="3">
    <location>
        <begin position="193"/>
        <end position="403"/>
    </location>
</feature>
<dbReference type="SUPFAM" id="SSF102645">
    <property type="entry name" value="CoaB-like"/>
    <property type="match status" value="1"/>
</dbReference>
<keyword evidence="3 4" id="KW-0285">Flavoprotein</keyword>
<comment type="function">
    <text evidence="3">Catalyzes two sequential steps in the biosynthesis of coenzyme A. In the first step cysteine is conjugated to 4'-phosphopantothenate to form 4-phosphopantothenoylcysteine. In the second step the latter compound is decarboxylated to form 4'-phosphopantotheine.</text>
</comment>
<comment type="cofactor">
    <cofactor evidence="3">
        <name>FMN</name>
        <dbReference type="ChEBI" id="CHEBI:58210"/>
    </cofactor>
    <text evidence="3">Binds 1 FMN per subunit.</text>
</comment>
<comment type="pathway">
    <text evidence="3 4">Cofactor biosynthesis; coenzyme A biosynthesis; CoA from (R)-pantothenate: step 3/5.</text>
</comment>
<feature type="region of interest" description="Phosphopantothenoylcysteine decarboxylase" evidence="3">
    <location>
        <begin position="1"/>
        <end position="192"/>
    </location>
</feature>
<dbReference type="PANTHER" id="PTHR14359:SF6">
    <property type="entry name" value="PHOSPHOPANTOTHENOYLCYSTEINE DECARBOXYLASE"/>
    <property type="match status" value="1"/>
</dbReference>
<dbReference type="PANTHER" id="PTHR14359">
    <property type="entry name" value="HOMO-OLIGOMERIC FLAVIN CONTAINING CYS DECARBOXYLASE FAMILY"/>
    <property type="match status" value="1"/>
</dbReference>
<dbReference type="GO" id="GO:0016746">
    <property type="term" value="F:acyltransferase activity"/>
    <property type="evidence" value="ECO:0007669"/>
    <property type="project" value="UniProtKB-KW"/>
</dbReference>
<dbReference type="InterPro" id="IPR035929">
    <property type="entry name" value="CoaB-like_sf"/>
</dbReference>
<comment type="catalytic activity">
    <reaction evidence="3 4">
        <text>(R)-4'-phosphopantothenate + L-cysteine + CTP = N-[(R)-4-phosphopantothenoyl]-L-cysteine + CMP + diphosphate + H(+)</text>
        <dbReference type="Rhea" id="RHEA:19397"/>
        <dbReference type="ChEBI" id="CHEBI:10986"/>
        <dbReference type="ChEBI" id="CHEBI:15378"/>
        <dbReference type="ChEBI" id="CHEBI:33019"/>
        <dbReference type="ChEBI" id="CHEBI:35235"/>
        <dbReference type="ChEBI" id="CHEBI:37563"/>
        <dbReference type="ChEBI" id="CHEBI:59458"/>
        <dbReference type="ChEBI" id="CHEBI:60377"/>
        <dbReference type="EC" id="6.3.2.5"/>
    </reaction>
</comment>
<keyword evidence="7" id="KW-0808">Transferase</keyword>
<feature type="binding site" evidence="3">
    <location>
        <begin position="308"/>
        <end position="311"/>
    </location>
    <ligand>
        <name>CTP</name>
        <dbReference type="ChEBI" id="CHEBI:37563"/>
    </ligand>
</feature>
<dbReference type="NCBIfam" id="TIGR00521">
    <property type="entry name" value="coaBC_dfp"/>
    <property type="match status" value="1"/>
</dbReference>
<dbReference type="EC" id="4.1.1.36" evidence="3"/>
<evidence type="ECO:0000256" key="2">
    <source>
        <dbReference type="ARBA" id="ARBA00023239"/>
    </source>
</evidence>
<dbReference type="InterPro" id="IPR007085">
    <property type="entry name" value="DNA/pantothenate-metab_flavo_C"/>
</dbReference>
<dbReference type="InterPro" id="IPR003382">
    <property type="entry name" value="Flavoprotein"/>
</dbReference>
<dbReference type="Pfam" id="PF02441">
    <property type="entry name" value="Flavoprotein"/>
    <property type="match status" value="1"/>
</dbReference>
<sequence length="403" mass="42122">MEFSGKRILLIISGGIAAYKSLDLIRRLRERGASVRPVMTAAAQEFITPLAVGALSAGHVYVDLFSREDEQDVGHIRLARDADLVIVAPASADLMAKMAHGLADDLASAVLLATDRPVLIAPAMNPKMWAAPATKRNAATLAGDGIHFIGPMAGEMAESNEAGTGRMAEPLEIVAAAAGLLDGGPKPLAGKTAVVTSGPTHEPIDPVRYIANRSSGRQGHAIAAALARLGADVTLVSGPVTIPDPAGVETVHVERAEEMLEAVVSRLPVDIAVMVAAVADWRVAASAGQKIKKQPGEAPPPLVLAENPDILKTVGHHRKRPKLVVGFAAETQDVEKNGRAKLERKGADMIVANDVSPETGIMGGTRNRVKIISAKGVEEWPDLGKEEVADRLAGLVANRLAGT</sequence>
<accession>A0ABV6AGZ2</accession>
<evidence type="ECO:0000313" key="8">
    <source>
        <dbReference type="Proteomes" id="UP001589692"/>
    </source>
</evidence>
<evidence type="ECO:0000256" key="4">
    <source>
        <dbReference type="RuleBase" id="RU364078"/>
    </source>
</evidence>
<evidence type="ECO:0000259" key="6">
    <source>
        <dbReference type="Pfam" id="PF04127"/>
    </source>
</evidence>
<feature type="binding site" evidence="3">
    <location>
        <position position="290"/>
    </location>
    <ligand>
        <name>CTP</name>
        <dbReference type="ChEBI" id="CHEBI:37563"/>
    </ligand>
</feature>
<organism evidence="7 8">
    <name type="scientific">Rhizobium puerariae</name>
    <dbReference type="NCBI Taxonomy" id="1585791"/>
    <lineage>
        <taxon>Bacteria</taxon>
        <taxon>Pseudomonadati</taxon>
        <taxon>Pseudomonadota</taxon>
        <taxon>Alphaproteobacteria</taxon>
        <taxon>Hyphomicrobiales</taxon>
        <taxon>Rhizobiaceae</taxon>
        <taxon>Rhizobium/Agrobacterium group</taxon>
        <taxon>Rhizobium</taxon>
    </lineage>
</organism>
<keyword evidence="3" id="KW-0511">Multifunctional enzyme</keyword>
<comment type="similarity">
    <text evidence="3 4">In the C-terminal section; belongs to the PPC synthetase family.</text>
</comment>
<feature type="domain" description="DNA/pantothenate metabolism flavoprotein C-terminal" evidence="6">
    <location>
        <begin position="188"/>
        <end position="397"/>
    </location>
</feature>
<evidence type="ECO:0000256" key="1">
    <source>
        <dbReference type="ARBA" id="ARBA00022793"/>
    </source>
</evidence>
<protein>
    <recommendedName>
        <fullName evidence="3">Coenzyme A biosynthesis bifunctional protein CoaBC</fullName>
    </recommendedName>
    <alternativeName>
        <fullName evidence="3">DNA/pantothenate metabolism flavoprotein</fullName>
    </alternativeName>
    <alternativeName>
        <fullName evidence="3">Phosphopantothenoylcysteine synthetase/decarboxylase</fullName>
        <shortName evidence="3">PPCS-PPCDC</shortName>
    </alternativeName>
    <domain>
        <recommendedName>
            <fullName evidence="3">Phosphopantothenoylcysteine decarboxylase</fullName>
            <shortName evidence="3">PPC decarboxylase</shortName>
            <shortName evidence="3">PPC-DC</shortName>
            <ecNumber evidence="3">4.1.1.36</ecNumber>
        </recommendedName>
        <alternativeName>
            <fullName evidence="3">CoaC</fullName>
        </alternativeName>
    </domain>
    <domain>
        <recommendedName>
            <fullName evidence="3">Phosphopantothenate--cysteine ligase</fullName>
            <ecNumber evidence="3">6.3.2.5</ecNumber>
        </recommendedName>
        <alternativeName>
            <fullName evidence="3">CoaB</fullName>
        </alternativeName>
        <alternativeName>
            <fullName evidence="3">Phosphopantothenoylcysteine synthetase</fullName>
            <shortName evidence="3">PPC synthetase</shortName>
            <shortName evidence="3">PPC-S</shortName>
        </alternativeName>
    </domain>
</protein>
<dbReference type="InterPro" id="IPR005252">
    <property type="entry name" value="CoaBC"/>
</dbReference>
<gene>
    <name evidence="3 7" type="primary">coaBC</name>
    <name evidence="7" type="ORF">ACFFP0_13555</name>
</gene>
<feature type="binding site" evidence="3">
    <location>
        <position position="345"/>
    </location>
    <ligand>
        <name>CTP</name>
        <dbReference type="ChEBI" id="CHEBI:37563"/>
    </ligand>
</feature>
<feature type="binding site" evidence="3">
    <location>
        <position position="280"/>
    </location>
    <ligand>
        <name>CTP</name>
        <dbReference type="ChEBI" id="CHEBI:37563"/>
    </ligand>
</feature>
<comment type="pathway">
    <text evidence="3 4">Cofactor biosynthesis; coenzyme A biosynthesis; CoA from (R)-pantothenate: step 2/5.</text>
</comment>